<evidence type="ECO:0000256" key="5">
    <source>
        <dbReference type="SAM" id="MobiDB-lite"/>
    </source>
</evidence>
<dbReference type="PANTHER" id="PTHR46196:SF24">
    <property type="entry name" value="MYC-TYPE, BASIC HELIX-LOOP-HELIX (BHLH) DOMAIN, TRANSCRIPTION FACTOR MYC_MYB N-TERMINAL-RELATED"/>
    <property type="match status" value="1"/>
</dbReference>
<dbReference type="PROSITE" id="PS50888">
    <property type="entry name" value="BHLH"/>
    <property type="match status" value="1"/>
</dbReference>
<evidence type="ECO:0000256" key="2">
    <source>
        <dbReference type="ARBA" id="ARBA00023015"/>
    </source>
</evidence>
<dbReference type="GO" id="GO:0003700">
    <property type="term" value="F:DNA-binding transcription factor activity"/>
    <property type="evidence" value="ECO:0007669"/>
    <property type="project" value="InterPro"/>
</dbReference>
<evidence type="ECO:0000259" key="6">
    <source>
        <dbReference type="PROSITE" id="PS50888"/>
    </source>
</evidence>
<evidence type="ECO:0000313" key="7">
    <source>
        <dbReference type="EMBL" id="KAJ9547766.1"/>
    </source>
</evidence>
<keyword evidence="4" id="KW-0539">Nucleus</keyword>
<dbReference type="AlphaFoldDB" id="A0AA38T3E4"/>
<reference evidence="7" key="1">
    <citation type="submission" date="2023-03" db="EMBL/GenBank/DDBJ databases">
        <title>Chromosome-scale reference genome and RAD-based genetic map of yellow starthistle (Centaurea solstitialis) reveal putative structural variation and QTLs associated with invader traits.</title>
        <authorList>
            <person name="Reatini B."/>
            <person name="Cang F.A."/>
            <person name="Jiang Q."/>
            <person name="Mckibben M.T.W."/>
            <person name="Barker M.S."/>
            <person name="Rieseberg L.H."/>
            <person name="Dlugosch K.M."/>
        </authorList>
    </citation>
    <scope>NUCLEOTIDE SEQUENCE</scope>
    <source>
        <strain evidence="7">CAN-66</strain>
        <tissue evidence="7">Leaf</tissue>
    </source>
</reference>
<organism evidence="7 8">
    <name type="scientific">Centaurea solstitialis</name>
    <name type="common">yellow star-thistle</name>
    <dbReference type="NCBI Taxonomy" id="347529"/>
    <lineage>
        <taxon>Eukaryota</taxon>
        <taxon>Viridiplantae</taxon>
        <taxon>Streptophyta</taxon>
        <taxon>Embryophyta</taxon>
        <taxon>Tracheophyta</taxon>
        <taxon>Spermatophyta</taxon>
        <taxon>Magnoliopsida</taxon>
        <taxon>eudicotyledons</taxon>
        <taxon>Gunneridae</taxon>
        <taxon>Pentapetalae</taxon>
        <taxon>asterids</taxon>
        <taxon>campanulids</taxon>
        <taxon>Asterales</taxon>
        <taxon>Asteraceae</taxon>
        <taxon>Carduoideae</taxon>
        <taxon>Cardueae</taxon>
        <taxon>Centaureinae</taxon>
        <taxon>Centaurea</taxon>
    </lineage>
</organism>
<dbReference type="PANTHER" id="PTHR46196">
    <property type="entry name" value="TRANSCRIPTION FACTOR BHLH155-LIKE ISOFORM X1-RELATED"/>
    <property type="match status" value="1"/>
</dbReference>
<dbReference type="GO" id="GO:0005634">
    <property type="term" value="C:nucleus"/>
    <property type="evidence" value="ECO:0007669"/>
    <property type="project" value="UniProtKB-SubCell"/>
</dbReference>
<feature type="compositionally biased region" description="Basic and acidic residues" evidence="5">
    <location>
        <begin position="382"/>
        <end position="393"/>
    </location>
</feature>
<gene>
    <name evidence="7" type="ORF">OSB04_020309</name>
</gene>
<sequence>MGGVELHQELKNLCVNTDWKYAVFWKLKHQVPMVLTWEDAYCDDEENHDRLMSNWFNNVDHNSSQDLVGLAVARMAYSMYPIGEGVVGQVAATGKHQWVSGHQLVNSSNEHFDGWKTQFMAGIRTVVVISVFPHGVVQLGSLNTVSKFYIPEDLKMVNHIRENFFDLKSSFTGSTDCSPCITDLSTSSVSRIFHKPVNNQGRTIGNNKSNTWSTAETINNLQENENPLSDFVQSEPGTDQNRNLFTPASSTNQTETKEPFKFPAGCELYEALGPTFYNRFDWETTTTETLTVNEIRETTSLTGRSDSENLLEAVVAKVCCSDNSDNKGSTVFGQTVNPVQRLTGGPVCYPFERFSSESVGGCGERLDRGSREPAKVGKKRARPGESCKPRPRDRQLIQDRIKELRQLVPSGSKCSIDSLLERTIKHMVFMQCVTKHADKINKCTEFKLASKEKGGHDHGSSWALEVGNELEVCPIIVENIGVDGQMLVEMMCDECVEFLEIGEAIRALGLTVLKGVTDAYGDKTWMCFIVEERRKDDNNNNFLPKLSSEMWEESERMERKESERMERKE</sequence>
<feature type="compositionally biased region" description="Basic and acidic residues" evidence="5">
    <location>
        <begin position="553"/>
        <end position="569"/>
    </location>
</feature>
<dbReference type="GO" id="GO:0046983">
    <property type="term" value="F:protein dimerization activity"/>
    <property type="evidence" value="ECO:0007669"/>
    <property type="project" value="InterPro"/>
</dbReference>
<dbReference type="InterPro" id="IPR011598">
    <property type="entry name" value="bHLH_dom"/>
</dbReference>
<feature type="region of interest" description="Disordered" evidence="5">
    <location>
        <begin position="360"/>
        <end position="393"/>
    </location>
</feature>
<feature type="non-terminal residue" evidence="7">
    <location>
        <position position="1"/>
    </location>
</feature>
<dbReference type="EMBL" id="JARYMX010000005">
    <property type="protein sequence ID" value="KAJ9547766.1"/>
    <property type="molecule type" value="Genomic_DNA"/>
</dbReference>
<proteinExistence type="predicted"/>
<protein>
    <recommendedName>
        <fullName evidence="6">BHLH domain-containing protein</fullName>
    </recommendedName>
</protein>
<dbReference type="InterPro" id="IPR025610">
    <property type="entry name" value="MYC/MYB_N"/>
</dbReference>
<dbReference type="Pfam" id="PF23176">
    <property type="entry name" value="bHLH_LHW"/>
    <property type="match status" value="1"/>
</dbReference>
<feature type="domain" description="BHLH" evidence="6">
    <location>
        <begin position="381"/>
        <end position="430"/>
    </location>
</feature>
<dbReference type="InterPro" id="IPR043561">
    <property type="entry name" value="LHW-like"/>
</dbReference>
<evidence type="ECO:0000313" key="8">
    <source>
        <dbReference type="Proteomes" id="UP001172457"/>
    </source>
</evidence>
<evidence type="ECO:0000256" key="1">
    <source>
        <dbReference type="ARBA" id="ARBA00004123"/>
    </source>
</evidence>
<accession>A0AA38T3E4</accession>
<dbReference type="Proteomes" id="UP001172457">
    <property type="component" value="Chromosome 5"/>
</dbReference>
<comment type="caution">
    <text evidence="7">The sequence shown here is derived from an EMBL/GenBank/DDBJ whole genome shotgun (WGS) entry which is preliminary data.</text>
</comment>
<evidence type="ECO:0000256" key="3">
    <source>
        <dbReference type="ARBA" id="ARBA00023163"/>
    </source>
</evidence>
<keyword evidence="3" id="KW-0804">Transcription</keyword>
<comment type="subcellular location">
    <subcellularLocation>
        <location evidence="1">Nucleus</location>
    </subcellularLocation>
</comment>
<dbReference type="Pfam" id="PF14215">
    <property type="entry name" value="bHLH-MYC_N"/>
    <property type="match status" value="1"/>
</dbReference>
<feature type="region of interest" description="Disordered" evidence="5">
    <location>
        <begin position="544"/>
        <end position="569"/>
    </location>
</feature>
<keyword evidence="2" id="KW-0805">Transcription regulation</keyword>
<evidence type="ECO:0000256" key="4">
    <source>
        <dbReference type="ARBA" id="ARBA00023242"/>
    </source>
</evidence>
<name>A0AA38T3E4_9ASTR</name>
<keyword evidence="8" id="KW-1185">Reference proteome</keyword>
<feature type="compositionally biased region" description="Basic and acidic residues" evidence="5">
    <location>
        <begin position="364"/>
        <end position="375"/>
    </location>
</feature>